<feature type="domain" description="Heme-binding protein Shr-like Hb-interacting" evidence="2">
    <location>
        <begin position="616"/>
        <end position="687"/>
    </location>
</feature>
<gene>
    <name evidence="3" type="ORF">ACFPPD_21875</name>
</gene>
<evidence type="ECO:0000256" key="1">
    <source>
        <dbReference type="SAM" id="Phobius"/>
    </source>
</evidence>
<name>A0ABW0M1D5_9BACL</name>
<keyword evidence="1" id="KW-0812">Transmembrane</keyword>
<proteinExistence type="predicted"/>
<reference evidence="4" key="1">
    <citation type="journal article" date="2019" name="Int. J. Syst. Evol. Microbiol.">
        <title>The Global Catalogue of Microorganisms (GCM) 10K type strain sequencing project: providing services to taxonomists for standard genome sequencing and annotation.</title>
        <authorList>
            <consortium name="The Broad Institute Genomics Platform"/>
            <consortium name="The Broad Institute Genome Sequencing Center for Infectious Disease"/>
            <person name="Wu L."/>
            <person name="Ma J."/>
        </authorList>
    </citation>
    <scope>NUCLEOTIDE SEQUENCE [LARGE SCALE GENOMIC DNA]</scope>
    <source>
        <strain evidence="4">CCUG 57113</strain>
    </source>
</reference>
<comment type="caution">
    <text evidence="3">The sequence shown here is derived from an EMBL/GenBank/DDBJ whole genome shotgun (WGS) entry which is preliminary data.</text>
</comment>
<feature type="transmembrane region" description="Helical" evidence="1">
    <location>
        <begin position="20"/>
        <end position="40"/>
    </location>
</feature>
<keyword evidence="1" id="KW-0472">Membrane</keyword>
<evidence type="ECO:0000313" key="4">
    <source>
        <dbReference type="Proteomes" id="UP001596105"/>
    </source>
</evidence>
<evidence type="ECO:0000313" key="3">
    <source>
        <dbReference type="EMBL" id="MFC5471341.1"/>
    </source>
</evidence>
<protein>
    <submittedName>
        <fullName evidence="3">Hemoblobin-interacting domain-containing protein</fullName>
    </submittedName>
</protein>
<sequence length="812" mass="87644">MNTDMKEVLIMREKKKLSKVILSTVMAVIMAFAVVFPGAASANPSPIILQDNIQPAIVSGGNKVVSVTFSVYATQTDPLVDLKNAITVKKTGDAAYTALGTDDTVALSTADTTSTLEINFNDALVGSTNAISIASGVLMDSNGDTFDQVTEIMDIAALDITPPSYIGSSSSNGNDVRLKFDEDIYINNPENEDPSAYLKTKMSIATDGVNFEPLSELGNELTAAGPNEIYIYYSNDMKVIMGTNTLIKIASGAVMDAAGNLNAEMILHVTPPVIQSTEISSDSHDVTITFHEDVVDNTLSEEISYLKDYIYLLKDVANSSQQTELTANDTASVVSGKLVIHFTAALSGAANQIVIRGGALKDSYGNVRNEYITTPLIQALGEPVDTTAPKFVEAYFSNYNQDITFVFDEDVLNNMTDVDLKASIYRYIPGMGWGNGLPSDATLTFSGNTLVIHFAATLTGSQYYFEFGPNFFKDTAGNIFTDYIGTGWLYPLQTLTIQGGSFSHDGRWLSLDSNLNYNAKLVDQTIVNGVSDLKNQITVSTDHGSTFSALDVQDVVTIQGNRIVVLFHEAIKSGTIEVKIAANALSDMGDNVRNAAIDQVIAYNTPDVTGYFLSDTASQFFFEDNAEWRSKVRDVTLYSYNVGASRPLNSSEYTLAAGMLTINQGVFQKGGYYSITINADGYSSKSFSGEAYISSELFYMTAPVVTAENGITAKVNILNYADTNAGTQSVVFELVNGTTPVSIVAANLEVNTGTYTANFNVTDAATNPNYTVRAFMVNKYNNDLMDVGLSLATQVTQAEYDLKLLQQGNNND</sequence>
<keyword evidence="4" id="KW-1185">Reference proteome</keyword>
<evidence type="ECO:0000259" key="2">
    <source>
        <dbReference type="Pfam" id="PF07550"/>
    </source>
</evidence>
<dbReference type="RefSeq" id="WP_209744485.1">
    <property type="nucleotide sequence ID" value="NZ_JBHSMH010000097.1"/>
</dbReference>
<dbReference type="InterPro" id="IPR011432">
    <property type="entry name" value="Shr-like_HID"/>
</dbReference>
<keyword evidence="1" id="KW-1133">Transmembrane helix</keyword>
<dbReference type="EMBL" id="JBHSMH010000097">
    <property type="protein sequence ID" value="MFC5471341.1"/>
    <property type="molecule type" value="Genomic_DNA"/>
</dbReference>
<dbReference type="Proteomes" id="UP001596105">
    <property type="component" value="Unassembled WGS sequence"/>
</dbReference>
<accession>A0ABW0M1D5</accession>
<organism evidence="3 4">
    <name type="scientific">Cohnella suwonensis</name>
    <dbReference type="NCBI Taxonomy" id="696072"/>
    <lineage>
        <taxon>Bacteria</taxon>
        <taxon>Bacillati</taxon>
        <taxon>Bacillota</taxon>
        <taxon>Bacilli</taxon>
        <taxon>Bacillales</taxon>
        <taxon>Paenibacillaceae</taxon>
        <taxon>Cohnella</taxon>
    </lineage>
</organism>
<dbReference type="Pfam" id="PF07550">
    <property type="entry name" value="Shr-like_HID"/>
    <property type="match status" value="1"/>
</dbReference>